<sequence length="54" mass="5962">MRGLSVIRSVAFAGVSMVKFLPFPIAGFLFAKLFTSHAEFYTGLHIVFPDDQLA</sequence>
<evidence type="ECO:0000256" key="1">
    <source>
        <dbReference type="SAM" id="Phobius"/>
    </source>
</evidence>
<evidence type="ECO:0000313" key="3">
    <source>
        <dbReference type="Proteomes" id="UP000049855"/>
    </source>
</evidence>
<keyword evidence="1" id="KW-0812">Transmembrane</keyword>
<accession>A0A0U1KYQ4</accession>
<organism evidence="2 3">
    <name type="scientific">Sporomusa ovata</name>
    <dbReference type="NCBI Taxonomy" id="2378"/>
    <lineage>
        <taxon>Bacteria</taxon>
        <taxon>Bacillati</taxon>
        <taxon>Bacillota</taxon>
        <taxon>Negativicutes</taxon>
        <taxon>Selenomonadales</taxon>
        <taxon>Sporomusaceae</taxon>
        <taxon>Sporomusa</taxon>
    </lineage>
</organism>
<feature type="transmembrane region" description="Helical" evidence="1">
    <location>
        <begin position="6"/>
        <end position="31"/>
    </location>
</feature>
<dbReference type="AlphaFoldDB" id="A0A0U1KYQ4"/>
<proteinExistence type="predicted"/>
<protein>
    <submittedName>
        <fullName evidence="2">Uncharacterized protein</fullName>
    </submittedName>
</protein>
<dbReference type="Proteomes" id="UP000049855">
    <property type="component" value="Unassembled WGS sequence"/>
</dbReference>
<keyword evidence="3" id="KW-1185">Reference proteome</keyword>
<gene>
    <name evidence="2" type="ORF">SpAn4DRAFT_3008</name>
</gene>
<reference evidence="3" key="1">
    <citation type="submission" date="2015-03" db="EMBL/GenBank/DDBJ databases">
        <authorList>
            <person name="Nijsse Bart"/>
        </authorList>
    </citation>
    <scope>NUCLEOTIDE SEQUENCE [LARGE SCALE GENOMIC DNA]</scope>
</reference>
<keyword evidence="1" id="KW-0472">Membrane</keyword>
<keyword evidence="1" id="KW-1133">Transmembrane helix</keyword>
<evidence type="ECO:0000313" key="2">
    <source>
        <dbReference type="EMBL" id="CQR72548.1"/>
    </source>
</evidence>
<dbReference type="EMBL" id="CTRP01000010">
    <property type="protein sequence ID" value="CQR72548.1"/>
    <property type="molecule type" value="Genomic_DNA"/>
</dbReference>
<name>A0A0U1KYQ4_9FIRM</name>